<feature type="transmembrane region" description="Helical" evidence="6">
    <location>
        <begin position="85"/>
        <end position="109"/>
    </location>
</feature>
<dbReference type="AlphaFoldDB" id="W6UPY1"/>
<evidence type="ECO:0000256" key="1">
    <source>
        <dbReference type="ARBA" id="ARBA00004141"/>
    </source>
</evidence>
<dbReference type="RefSeq" id="XP_024354906.1">
    <property type="nucleotide sequence ID" value="XM_024490582.1"/>
</dbReference>
<feature type="transmembrane region" description="Helical" evidence="6">
    <location>
        <begin position="31"/>
        <end position="50"/>
    </location>
</feature>
<organism evidence="7 8">
    <name type="scientific">Echinococcus granulosus</name>
    <name type="common">Hydatid tapeworm</name>
    <dbReference type="NCBI Taxonomy" id="6210"/>
    <lineage>
        <taxon>Eukaryota</taxon>
        <taxon>Metazoa</taxon>
        <taxon>Spiralia</taxon>
        <taxon>Lophotrochozoa</taxon>
        <taxon>Platyhelminthes</taxon>
        <taxon>Cestoda</taxon>
        <taxon>Eucestoda</taxon>
        <taxon>Cyclophyllidea</taxon>
        <taxon>Taeniidae</taxon>
        <taxon>Echinococcus</taxon>
        <taxon>Echinococcus granulosus group</taxon>
    </lineage>
</organism>
<keyword evidence="3 6" id="KW-0812">Transmembrane</keyword>
<dbReference type="OrthoDB" id="10256333at2759"/>
<evidence type="ECO:0000256" key="4">
    <source>
        <dbReference type="ARBA" id="ARBA00022989"/>
    </source>
</evidence>
<dbReference type="TCDB" id="1.A.76.2.5">
    <property type="family name" value="the magnesium transporter1 (magt1) family"/>
</dbReference>
<protein>
    <recommendedName>
        <fullName evidence="6">Oligosaccharyltransferase complex subunit</fullName>
    </recommendedName>
</protein>
<keyword evidence="8" id="KW-1185">Reference proteome</keyword>
<evidence type="ECO:0000256" key="2">
    <source>
        <dbReference type="ARBA" id="ARBA00009376"/>
    </source>
</evidence>
<evidence type="ECO:0000313" key="8">
    <source>
        <dbReference type="Proteomes" id="UP000019149"/>
    </source>
</evidence>
<comment type="caution">
    <text evidence="7">The sequence shown here is derived from an EMBL/GenBank/DDBJ whole genome shotgun (WGS) entry which is preliminary data.</text>
</comment>
<sequence>MDWVFCSIFTFLECPRLRIKRPSWLQLPSRMTVFAFVLSTYFLVTGGIIFDVINGPPSVGTETDARGNQRPLQVAFMQWRINSQYIMEGLLCSFMFTLGAIGFILLDIINESKMTRLARAVVLSLGVACIFVSFISVRAFMKIKMPSYRF</sequence>
<dbReference type="InterPro" id="IPR021149">
    <property type="entry name" value="OligosaccharylTrfase_OST3/OST6"/>
</dbReference>
<reference evidence="7 8" key="1">
    <citation type="journal article" date="2013" name="Nat. Genet.">
        <title>The genome of the hydatid tapeworm Echinococcus granulosus.</title>
        <authorList>
            <person name="Zheng H."/>
            <person name="Zhang W."/>
            <person name="Zhang L."/>
            <person name="Zhang Z."/>
            <person name="Li J."/>
            <person name="Lu G."/>
            <person name="Zhu Y."/>
            <person name="Wang Y."/>
            <person name="Huang Y."/>
            <person name="Liu J."/>
            <person name="Kang H."/>
            <person name="Chen J."/>
            <person name="Wang L."/>
            <person name="Chen A."/>
            <person name="Yu S."/>
            <person name="Gao Z."/>
            <person name="Jin L."/>
            <person name="Gu W."/>
            <person name="Wang Z."/>
            <person name="Zhao L."/>
            <person name="Shi B."/>
            <person name="Wen H."/>
            <person name="Lin R."/>
            <person name="Jones M.K."/>
            <person name="Brejova B."/>
            <person name="Vinar T."/>
            <person name="Zhao G."/>
            <person name="McManus D.P."/>
            <person name="Chen Z."/>
            <person name="Zhou Y."/>
            <person name="Wang S."/>
        </authorList>
    </citation>
    <scope>NUCLEOTIDE SEQUENCE [LARGE SCALE GENOMIC DNA]</scope>
</reference>
<evidence type="ECO:0000256" key="3">
    <source>
        <dbReference type="ARBA" id="ARBA00022692"/>
    </source>
</evidence>
<dbReference type="OMA" id="CWIFMRM"/>
<dbReference type="InterPro" id="IPR042416">
    <property type="entry name" value="OSTC"/>
</dbReference>
<accession>W6UPY1</accession>
<dbReference type="GO" id="GO:0016740">
    <property type="term" value="F:transferase activity"/>
    <property type="evidence" value="ECO:0007669"/>
    <property type="project" value="UniProtKB-KW"/>
</dbReference>
<comment type="subcellular location">
    <subcellularLocation>
        <location evidence="1 6">Membrane</location>
        <topology evidence="1 6">Multi-pass membrane protein</topology>
    </subcellularLocation>
</comment>
<dbReference type="CTD" id="36337048"/>
<dbReference type="PANTHER" id="PTHR13160:SF4">
    <property type="entry name" value="OLIGOSACCHARYLTRANSFERASE COMPLEX SUBUNIT OSTC"/>
    <property type="match status" value="1"/>
</dbReference>
<dbReference type="Proteomes" id="UP000019149">
    <property type="component" value="Unassembled WGS sequence"/>
</dbReference>
<dbReference type="GO" id="GO:0008250">
    <property type="term" value="C:oligosaccharyltransferase complex"/>
    <property type="evidence" value="ECO:0007669"/>
    <property type="project" value="UniProtKB-UniRule"/>
</dbReference>
<keyword evidence="5 6" id="KW-0472">Membrane</keyword>
<comment type="similarity">
    <text evidence="2 6">Belongs to the OSTC family.</text>
</comment>
<dbReference type="KEGG" id="egl:EGR_01333"/>
<comment type="subunit">
    <text evidence="6">Component of the oligosaccharyltransferase (OST) complex.</text>
</comment>
<dbReference type="GeneID" id="36337048"/>
<dbReference type="EMBL" id="APAU02000005">
    <property type="protein sequence ID" value="EUB63710.1"/>
    <property type="molecule type" value="Genomic_DNA"/>
</dbReference>
<proteinExistence type="inferred from homology"/>
<dbReference type="Pfam" id="PF04756">
    <property type="entry name" value="OST3_OST6"/>
    <property type="match status" value="1"/>
</dbReference>
<evidence type="ECO:0000313" key="7">
    <source>
        <dbReference type="EMBL" id="EUB63710.1"/>
    </source>
</evidence>
<comment type="function">
    <text evidence="6">Specific component of the STT3A-containing form of the oligosaccharyl transferase (OST) complex that catalyzes the initial transfer of a defined glycan (Glc(3)Man(9)GlcNAc(2) in eukaryotes) from the lipid carrier dolichol-pyrophosphate to an asparagine residue within an Asn-X-Ser/Thr consensus motif in nascent polypeptide chains, the first step in protein N-glycosylation. N-glycosylation occurs cotranslationally and the complex associates with the Sec61 complex at the channel-forming translocon complex that mediates protein translocation across the endoplasmic reticulum (ER). All subunits are required for a maximal enzyme activity.</text>
</comment>
<dbReference type="PANTHER" id="PTHR13160">
    <property type="entry name" value="OLIGOSACCHARYLTRANSFERASE COMPLEX SUBUNIT OSTC"/>
    <property type="match status" value="1"/>
</dbReference>
<keyword evidence="4 6" id="KW-1133">Transmembrane helix</keyword>
<evidence type="ECO:0000256" key="5">
    <source>
        <dbReference type="ARBA" id="ARBA00023136"/>
    </source>
</evidence>
<gene>
    <name evidence="7" type="ORF">EGR_01333</name>
</gene>
<evidence type="ECO:0000256" key="6">
    <source>
        <dbReference type="RuleBase" id="RU366060"/>
    </source>
</evidence>
<feature type="transmembrane region" description="Helical" evidence="6">
    <location>
        <begin position="121"/>
        <end position="141"/>
    </location>
</feature>
<dbReference type="STRING" id="6210.W6UPY1"/>
<name>W6UPY1_ECHGR</name>